<evidence type="ECO:0000259" key="2">
    <source>
        <dbReference type="PROSITE" id="PS50937"/>
    </source>
</evidence>
<evidence type="ECO:0000313" key="3">
    <source>
        <dbReference type="EMBL" id="MBF4767711.1"/>
    </source>
</evidence>
<dbReference type="PROSITE" id="PS50937">
    <property type="entry name" value="HTH_MERR_2"/>
    <property type="match status" value="1"/>
</dbReference>
<dbReference type="Gene3D" id="1.10.1660.10">
    <property type="match status" value="1"/>
</dbReference>
<dbReference type="EMBL" id="JADKPO010000008">
    <property type="protein sequence ID" value="MBF4767711.1"/>
    <property type="molecule type" value="Genomic_DNA"/>
</dbReference>
<dbReference type="AlphaFoldDB" id="A0A930YGL7"/>
<keyword evidence="1" id="KW-0238">DNA-binding</keyword>
<proteinExistence type="predicted"/>
<gene>
    <name evidence="3" type="ORF">ISU10_08020</name>
</gene>
<dbReference type="Pfam" id="PF13411">
    <property type="entry name" value="MerR_1"/>
    <property type="match status" value="1"/>
</dbReference>
<dbReference type="InterPro" id="IPR047057">
    <property type="entry name" value="MerR_fam"/>
</dbReference>
<evidence type="ECO:0000313" key="4">
    <source>
        <dbReference type="Proteomes" id="UP000660668"/>
    </source>
</evidence>
<dbReference type="PANTHER" id="PTHR30204:SF93">
    <property type="entry name" value="HTH MERR-TYPE DOMAIN-CONTAINING PROTEIN"/>
    <property type="match status" value="1"/>
</dbReference>
<accession>A0A930YGL7</accession>
<organism evidence="3 4">
    <name type="scientific">Nocardioides agariphilus</name>
    <dbReference type="NCBI Taxonomy" id="433664"/>
    <lineage>
        <taxon>Bacteria</taxon>
        <taxon>Bacillati</taxon>
        <taxon>Actinomycetota</taxon>
        <taxon>Actinomycetes</taxon>
        <taxon>Propionibacteriales</taxon>
        <taxon>Nocardioidaceae</taxon>
        <taxon>Nocardioides</taxon>
    </lineage>
</organism>
<dbReference type="InterPro" id="IPR000551">
    <property type="entry name" value="MerR-type_HTH_dom"/>
</dbReference>
<dbReference type="RefSeq" id="WP_194695849.1">
    <property type="nucleotide sequence ID" value="NZ_JADKPO010000008.1"/>
</dbReference>
<evidence type="ECO:0000256" key="1">
    <source>
        <dbReference type="ARBA" id="ARBA00023125"/>
    </source>
</evidence>
<dbReference type="GO" id="GO:0003700">
    <property type="term" value="F:DNA-binding transcription factor activity"/>
    <property type="evidence" value="ECO:0007669"/>
    <property type="project" value="InterPro"/>
</dbReference>
<name>A0A930YGL7_9ACTN</name>
<comment type="caution">
    <text evidence="3">The sequence shown here is derived from an EMBL/GenBank/DDBJ whole genome shotgun (WGS) entry which is preliminary data.</text>
</comment>
<dbReference type="InterPro" id="IPR009061">
    <property type="entry name" value="DNA-bd_dom_put_sf"/>
</dbReference>
<dbReference type="Proteomes" id="UP000660668">
    <property type="component" value="Unassembled WGS sequence"/>
</dbReference>
<sequence>MVVNDKGVDAVTPPPEWPPDWLSLDELTDRVGMSVRNIRFYSSRGLVPPPIRRGRSGFYTADHVARLELVQDLQSHGFTLAAIEKYVAGIPETATPGDIALHRTMLAPWQTEPPAQMTREELDTRAGRALSADDLAVLTTLGVVTPAGHGRYRVAVAHLSVGIGLLDNGFPPEAAKAAAEVYAAHGRAVAEELYAVFKKLVWPAYKESGAPPETLRDVVERLKPLSIASLVTAYEVAMDDTKREGIARRTQR</sequence>
<feature type="domain" description="HTH merR-type" evidence="2">
    <location>
        <begin position="26"/>
        <end position="89"/>
    </location>
</feature>
<dbReference type="SUPFAM" id="SSF46955">
    <property type="entry name" value="Putative DNA-binding domain"/>
    <property type="match status" value="1"/>
</dbReference>
<dbReference type="GO" id="GO:0003677">
    <property type="term" value="F:DNA binding"/>
    <property type="evidence" value="ECO:0007669"/>
    <property type="project" value="UniProtKB-KW"/>
</dbReference>
<dbReference type="PANTHER" id="PTHR30204">
    <property type="entry name" value="REDOX-CYCLING DRUG-SENSING TRANSCRIPTIONAL ACTIVATOR SOXR"/>
    <property type="match status" value="1"/>
</dbReference>
<reference evidence="3" key="1">
    <citation type="submission" date="2020-11" db="EMBL/GenBank/DDBJ databases">
        <title>Nocardioides cynanchi sp. nov., isolated from soil of rhizosphere of Cynanchum wilfordii.</title>
        <authorList>
            <person name="Lee J.-S."/>
            <person name="Suh M.K."/>
            <person name="Kim J.-S."/>
        </authorList>
    </citation>
    <scope>NUCLEOTIDE SEQUENCE</scope>
    <source>
        <strain evidence="3">KCTC 19276</strain>
    </source>
</reference>
<keyword evidence="4" id="KW-1185">Reference proteome</keyword>
<dbReference type="SMART" id="SM00422">
    <property type="entry name" value="HTH_MERR"/>
    <property type="match status" value="1"/>
</dbReference>
<protein>
    <submittedName>
        <fullName evidence="3">MerR family transcriptional regulator</fullName>
    </submittedName>
</protein>